<keyword evidence="3" id="KW-1003">Cell membrane</keyword>
<dbReference type="GO" id="GO:0005886">
    <property type="term" value="C:plasma membrane"/>
    <property type="evidence" value="ECO:0007669"/>
    <property type="project" value="UniProtKB-SubCell"/>
</dbReference>
<evidence type="ECO:0000256" key="1">
    <source>
        <dbReference type="ARBA" id="ARBA00004651"/>
    </source>
</evidence>
<accession>A3VLA5</accession>
<organism evidence="8 9">
    <name type="scientific">Maritimibacter alkaliphilus HTCC2654</name>
    <dbReference type="NCBI Taxonomy" id="314271"/>
    <lineage>
        <taxon>Bacteria</taxon>
        <taxon>Pseudomonadati</taxon>
        <taxon>Pseudomonadota</taxon>
        <taxon>Alphaproteobacteria</taxon>
        <taxon>Rhodobacterales</taxon>
        <taxon>Roseobacteraceae</taxon>
        <taxon>Maritimibacter</taxon>
    </lineage>
</organism>
<feature type="transmembrane region" description="Helical" evidence="7">
    <location>
        <begin position="105"/>
        <end position="125"/>
    </location>
</feature>
<keyword evidence="5 7" id="KW-1133">Transmembrane helix</keyword>
<feature type="transmembrane region" description="Helical" evidence="7">
    <location>
        <begin position="47"/>
        <end position="67"/>
    </location>
</feature>
<dbReference type="InterPro" id="IPR051907">
    <property type="entry name" value="DoxX-like_oxidoreductase"/>
</dbReference>
<evidence type="ECO:0000256" key="3">
    <source>
        <dbReference type="ARBA" id="ARBA00022475"/>
    </source>
</evidence>
<gene>
    <name evidence="8" type="ORF">RB2654_18181</name>
</gene>
<name>A3VLA5_9RHOB</name>
<comment type="similarity">
    <text evidence="2">Belongs to the DoxX family.</text>
</comment>
<keyword evidence="4 7" id="KW-0812">Transmembrane</keyword>
<proteinExistence type="inferred from homology"/>
<keyword evidence="6 7" id="KW-0472">Membrane</keyword>
<dbReference type="Pfam" id="PF07681">
    <property type="entry name" value="DoxX"/>
    <property type="match status" value="1"/>
</dbReference>
<feature type="transmembrane region" description="Helical" evidence="7">
    <location>
        <begin position="6"/>
        <end position="26"/>
    </location>
</feature>
<feature type="transmembrane region" description="Helical" evidence="7">
    <location>
        <begin position="73"/>
        <end position="93"/>
    </location>
</feature>
<dbReference type="OrthoDB" id="9810206at2"/>
<evidence type="ECO:0000256" key="5">
    <source>
        <dbReference type="ARBA" id="ARBA00022989"/>
    </source>
</evidence>
<evidence type="ECO:0000313" key="8">
    <source>
        <dbReference type="EMBL" id="EAQ11024.1"/>
    </source>
</evidence>
<dbReference type="InterPro" id="IPR032808">
    <property type="entry name" value="DoxX"/>
</dbReference>
<evidence type="ECO:0000256" key="7">
    <source>
        <dbReference type="SAM" id="Phobius"/>
    </source>
</evidence>
<reference evidence="8 9" key="1">
    <citation type="journal article" date="2010" name="J. Bacteriol.">
        <title>Genome sequences of Pelagibaca bermudensis HTCC2601T and Maritimibacter alkaliphilus HTCC2654T, the type strains of two marine Roseobacter genera.</title>
        <authorList>
            <person name="Thrash J.C."/>
            <person name="Cho J.C."/>
            <person name="Ferriera S."/>
            <person name="Johnson J."/>
            <person name="Vergin K.L."/>
            <person name="Giovannoni S.J."/>
        </authorList>
    </citation>
    <scope>NUCLEOTIDE SEQUENCE [LARGE SCALE GENOMIC DNA]</scope>
    <source>
        <strain evidence="8 9">HTCC2654</strain>
    </source>
</reference>
<dbReference type="Proteomes" id="UP000002931">
    <property type="component" value="Unassembled WGS sequence"/>
</dbReference>
<dbReference type="PANTHER" id="PTHR33452:SF1">
    <property type="entry name" value="INNER MEMBRANE PROTEIN YPHA-RELATED"/>
    <property type="match status" value="1"/>
</dbReference>
<dbReference type="EMBL" id="AAMT01000021">
    <property type="protein sequence ID" value="EAQ11024.1"/>
    <property type="molecule type" value="Genomic_DNA"/>
</dbReference>
<evidence type="ECO:0000256" key="4">
    <source>
        <dbReference type="ARBA" id="ARBA00022692"/>
    </source>
</evidence>
<keyword evidence="9" id="KW-1185">Reference proteome</keyword>
<dbReference type="HOGENOM" id="CLU_058421_8_3_5"/>
<dbReference type="STRING" id="314271.RB2654_18181"/>
<evidence type="ECO:0000256" key="2">
    <source>
        <dbReference type="ARBA" id="ARBA00006679"/>
    </source>
</evidence>
<dbReference type="RefSeq" id="WP_008334228.1">
    <property type="nucleotide sequence ID" value="NZ_CH902578.1"/>
</dbReference>
<comment type="caution">
    <text evidence="8">The sequence shown here is derived from an EMBL/GenBank/DDBJ whole genome shotgun (WGS) entry which is preliminary data.</text>
</comment>
<evidence type="ECO:0000313" key="9">
    <source>
        <dbReference type="Proteomes" id="UP000002931"/>
    </source>
</evidence>
<dbReference type="eggNOG" id="COG2259">
    <property type="taxonomic scope" value="Bacteria"/>
</dbReference>
<sequence length="142" mass="14586">MNAQTLAYAAPLARLLLSAMFIISGLQKITGYAGTAGYMEAMGVAPGLLPIVILVEVVGGIALLVGFQARLAAFLLAGFSVVSGLLFHLIPSFGMEDAMAAQGQVISFMKNVTIAGGMLMVVAFGPGRVSVSRKEAALVPAE</sequence>
<evidence type="ECO:0000256" key="6">
    <source>
        <dbReference type="ARBA" id="ARBA00023136"/>
    </source>
</evidence>
<protein>
    <submittedName>
        <fullName evidence="8">Transporter</fullName>
    </submittedName>
</protein>
<dbReference type="AlphaFoldDB" id="A3VLA5"/>
<comment type="subcellular location">
    <subcellularLocation>
        <location evidence="1">Cell membrane</location>
        <topology evidence="1">Multi-pass membrane protein</topology>
    </subcellularLocation>
</comment>
<dbReference type="PANTHER" id="PTHR33452">
    <property type="entry name" value="OXIDOREDUCTASE CATD-RELATED"/>
    <property type="match status" value="1"/>
</dbReference>